<dbReference type="RefSeq" id="WP_067150060.1">
    <property type="nucleotide sequence ID" value="NZ_CP014864.1"/>
</dbReference>
<dbReference type="OrthoDB" id="9969530at2"/>
<protein>
    <submittedName>
        <fullName evidence="2">Uncharacterized protein</fullName>
    </submittedName>
</protein>
<keyword evidence="1" id="KW-0472">Membrane</keyword>
<proteinExistence type="predicted"/>
<reference evidence="3" key="1">
    <citation type="submission" date="2016-03" db="EMBL/GenBank/DDBJ databases">
        <authorList>
            <person name="Lee Y.-S."/>
            <person name="Choi Y.-L."/>
        </authorList>
    </citation>
    <scope>NUCLEOTIDE SEQUENCE [LARGE SCALE GENOMIC DNA]</scope>
    <source>
        <strain evidence="3">DAU221</strain>
    </source>
</reference>
<accession>A0A143HHR7</accession>
<evidence type="ECO:0000256" key="1">
    <source>
        <dbReference type="SAM" id="Phobius"/>
    </source>
</evidence>
<sequence>MNITELHNLISEVAESLPENESRQLLEIRDSLEDLGPSLWTSKLAKFANDMLDKSVGDWQKLSMLESEAESNGSIEIKPVYIFVALVIILVGVVYFA</sequence>
<dbReference type="KEGG" id="mthd:A3224_00535"/>
<dbReference type="AlphaFoldDB" id="A0A143HHR7"/>
<dbReference type="EMBL" id="CP014864">
    <property type="protein sequence ID" value="AMX01265.1"/>
    <property type="molecule type" value="Genomic_DNA"/>
</dbReference>
<keyword evidence="3" id="KW-1185">Reference proteome</keyword>
<dbReference type="GeneID" id="76606532"/>
<keyword evidence="1" id="KW-1133">Transmembrane helix</keyword>
<keyword evidence="1" id="KW-0812">Transmembrane</keyword>
<gene>
    <name evidence="2" type="ORF">A3224_00535</name>
</gene>
<name>A0A143HHR7_MICTH</name>
<evidence type="ECO:0000313" key="3">
    <source>
        <dbReference type="Proteomes" id="UP000076077"/>
    </source>
</evidence>
<organism evidence="2 3">
    <name type="scientific">Microbulbifer thermotolerans</name>
    <dbReference type="NCBI Taxonomy" id="252514"/>
    <lineage>
        <taxon>Bacteria</taxon>
        <taxon>Pseudomonadati</taxon>
        <taxon>Pseudomonadota</taxon>
        <taxon>Gammaproteobacteria</taxon>
        <taxon>Cellvibrionales</taxon>
        <taxon>Microbulbiferaceae</taxon>
        <taxon>Microbulbifer</taxon>
    </lineage>
</organism>
<evidence type="ECO:0000313" key="2">
    <source>
        <dbReference type="EMBL" id="AMX01265.1"/>
    </source>
</evidence>
<dbReference type="Proteomes" id="UP000076077">
    <property type="component" value="Chromosome"/>
</dbReference>
<feature type="transmembrane region" description="Helical" evidence="1">
    <location>
        <begin position="80"/>
        <end position="96"/>
    </location>
</feature>